<keyword evidence="1" id="KW-1133">Transmembrane helix</keyword>
<reference evidence="4 5" key="1">
    <citation type="submission" date="2017-07" db="EMBL/GenBank/DDBJ databases">
        <authorList>
            <person name="Talla V."/>
            <person name="Backstrom N."/>
        </authorList>
    </citation>
    <scope>NUCLEOTIDE SEQUENCE [LARGE SCALE GENOMIC DNA]</scope>
</reference>
<keyword evidence="5" id="KW-1185">Reference proteome</keyword>
<dbReference type="InterPro" id="IPR052728">
    <property type="entry name" value="O2_lipid_transport_reg"/>
</dbReference>
<dbReference type="EMBL" id="FZQP02000282">
    <property type="protein sequence ID" value="VVC88284.1"/>
    <property type="molecule type" value="Genomic_DNA"/>
</dbReference>
<dbReference type="AlphaFoldDB" id="A0A5E4PT80"/>
<name>A0A5E4PT80_9NEOP</name>
<evidence type="ECO:0000256" key="1">
    <source>
        <dbReference type="SAM" id="Phobius"/>
    </source>
</evidence>
<dbReference type="PANTHER" id="PTHR11161">
    <property type="entry name" value="O-ACYLTRANSFERASE"/>
    <property type="match status" value="1"/>
</dbReference>
<feature type="transmembrane region" description="Helical" evidence="1">
    <location>
        <begin position="378"/>
        <end position="398"/>
    </location>
</feature>
<keyword evidence="2" id="KW-0732">Signal</keyword>
<accession>A0A5E4PT80</accession>
<feature type="transmembrane region" description="Helical" evidence="1">
    <location>
        <begin position="229"/>
        <end position="247"/>
    </location>
</feature>
<evidence type="ECO:0000313" key="5">
    <source>
        <dbReference type="Proteomes" id="UP000324832"/>
    </source>
</evidence>
<dbReference type="GO" id="GO:0016747">
    <property type="term" value="F:acyltransferase activity, transferring groups other than amino-acyl groups"/>
    <property type="evidence" value="ECO:0007669"/>
    <property type="project" value="InterPro"/>
</dbReference>
<feature type="transmembrane region" description="Helical" evidence="1">
    <location>
        <begin position="314"/>
        <end position="332"/>
    </location>
</feature>
<dbReference type="PANTHER" id="PTHR11161:SF22">
    <property type="entry name" value="ACYLTRANSFERASE 3 DOMAIN-CONTAINING PROTEIN-RELATED"/>
    <property type="match status" value="1"/>
</dbReference>
<evidence type="ECO:0000259" key="3">
    <source>
        <dbReference type="Pfam" id="PF01757"/>
    </source>
</evidence>
<feature type="transmembrane region" description="Helical" evidence="1">
    <location>
        <begin position="493"/>
        <end position="513"/>
    </location>
</feature>
<gene>
    <name evidence="4" type="ORF">LSINAPIS_LOCUS1699</name>
</gene>
<feature type="signal peptide" evidence="2">
    <location>
        <begin position="1"/>
        <end position="19"/>
    </location>
</feature>
<evidence type="ECO:0000313" key="4">
    <source>
        <dbReference type="EMBL" id="VVC88284.1"/>
    </source>
</evidence>
<feature type="chain" id="PRO_5022872050" description="Acyltransferase 3 domain-containing protein" evidence="2">
    <location>
        <begin position="20"/>
        <end position="632"/>
    </location>
</feature>
<organism evidence="4 5">
    <name type="scientific">Leptidea sinapis</name>
    <dbReference type="NCBI Taxonomy" id="189913"/>
    <lineage>
        <taxon>Eukaryota</taxon>
        <taxon>Metazoa</taxon>
        <taxon>Ecdysozoa</taxon>
        <taxon>Arthropoda</taxon>
        <taxon>Hexapoda</taxon>
        <taxon>Insecta</taxon>
        <taxon>Pterygota</taxon>
        <taxon>Neoptera</taxon>
        <taxon>Endopterygota</taxon>
        <taxon>Lepidoptera</taxon>
        <taxon>Glossata</taxon>
        <taxon>Ditrysia</taxon>
        <taxon>Papilionoidea</taxon>
        <taxon>Pieridae</taxon>
        <taxon>Dismorphiinae</taxon>
        <taxon>Leptidea</taxon>
    </lineage>
</organism>
<keyword evidence="1" id="KW-0812">Transmembrane</keyword>
<dbReference type="Pfam" id="PF01757">
    <property type="entry name" value="Acyl_transf_3"/>
    <property type="match status" value="1"/>
</dbReference>
<feature type="transmembrane region" description="Helical" evidence="1">
    <location>
        <begin position="452"/>
        <end position="473"/>
    </location>
</feature>
<feature type="transmembrane region" description="Helical" evidence="1">
    <location>
        <begin position="519"/>
        <end position="545"/>
    </location>
</feature>
<feature type="transmembrane region" description="Helical" evidence="1">
    <location>
        <begin position="597"/>
        <end position="618"/>
    </location>
</feature>
<feature type="transmembrane region" description="Helical" evidence="1">
    <location>
        <begin position="267"/>
        <end position="290"/>
    </location>
</feature>
<protein>
    <recommendedName>
        <fullName evidence="3">Acyltransferase 3 domain-containing protein</fullName>
    </recommendedName>
</protein>
<dbReference type="InterPro" id="IPR002656">
    <property type="entry name" value="Acyl_transf_3_dom"/>
</dbReference>
<feature type="transmembrane region" description="Helical" evidence="1">
    <location>
        <begin position="405"/>
        <end position="423"/>
    </location>
</feature>
<sequence length="632" mass="71947">MATLCVHIVAALLIAVTSAAVLHPASNQDPPQNTDQLDDAVYHSMPRLFEMDDYEHCLATRGEFCLGSFELVADKNNHLMDVIQRYSAPRYRFNHSHIHRGYCLGGICPWAEHGEASARFTACVQNRTSEQHGLEARILRLEYCRSADSPRDYSPAPDAVDIAFAVLAATLLAVNLLGTLYDLLRDKTNKPHPVLITWSVLDNLKRLVRTNPVSAQDEPGLDAVHGVRCLILALVLLAHSVISYYTAYVYNPTFLELANGNPISMLLINGTVVVQTFILFSSFFACYNFLTEVDKNPQKKYGLLKFFQNIIRRIFRIWPVYMFMVGFSGTWVRRLGDGPLWSPVMEAESDRCRIKWWAHALFVHNLYKPELKCLLQTWFIAVDMQLYVVAVVLMLVLVRLRRRTANVFLVAMLLLSILANFIICYKYDFKEILFINTPESLRIEHTGVPSYMWLYSAPWASLPASLLGLLLAFTYHDLLQKGVRLAQCNWFRWLYWVAQPGMLLWILGGLAVIDTSSPWLTALYGAVDRPIFTMIFTIVLLGYLFKVDKIVVGVMSWPVWQVLAKLSLSILMVHYTFNMLQVALKPNAVGASIFDIGGHWFVTIFMTLVTSVPLWVLLEMPVQRFLRILLPV</sequence>
<feature type="transmembrane region" description="Helical" evidence="1">
    <location>
        <begin position="557"/>
        <end position="577"/>
    </location>
</feature>
<evidence type="ECO:0000256" key="2">
    <source>
        <dbReference type="SAM" id="SignalP"/>
    </source>
</evidence>
<proteinExistence type="predicted"/>
<keyword evidence="1" id="KW-0472">Membrane</keyword>
<feature type="domain" description="Acyltransferase 3" evidence="3">
    <location>
        <begin position="223"/>
        <end position="615"/>
    </location>
</feature>
<feature type="transmembrane region" description="Helical" evidence="1">
    <location>
        <begin position="162"/>
        <end position="184"/>
    </location>
</feature>
<dbReference type="Proteomes" id="UP000324832">
    <property type="component" value="Unassembled WGS sequence"/>
</dbReference>